<feature type="compositionally biased region" description="Pro residues" evidence="1">
    <location>
        <begin position="106"/>
        <end position="115"/>
    </location>
</feature>
<sequence length="143" mass="16167">MWRGLWTLAAQAARGPRSRRTPPPGASRDHRALGLLDTEAEPPRCADSPPLRFQIVHAPEQRRTSPRLRRHHLRAKLWPRPLRHRSDPDQRPCQRPRPPNSHGTPRPAPCSPRQPAPAQRSPLRGASGPRTGALVPRSPEFHR</sequence>
<evidence type="ECO:0000313" key="3">
    <source>
        <dbReference type="Proteomes" id="UP000236370"/>
    </source>
</evidence>
<gene>
    <name evidence="2" type="ORF">CK820_G0026139</name>
</gene>
<organism evidence="2 3">
    <name type="scientific">Pan troglodytes</name>
    <name type="common">Chimpanzee</name>
    <dbReference type="NCBI Taxonomy" id="9598"/>
    <lineage>
        <taxon>Eukaryota</taxon>
        <taxon>Metazoa</taxon>
        <taxon>Chordata</taxon>
        <taxon>Craniata</taxon>
        <taxon>Vertebrata</taxon>
        <taxon>Euteleostomi</taxon>
        <taxon>Mammalia</taxon>
        <taxon>Eutheria</taxon>
        <taxon>Euarchontoglires</taxon>
        <taxon>Primates</taxon>
        <taxon>Haplorrhini</taxon>
        <taxon>Catarrhini</taxon>
        <taxon>Hominidae</taxon>
        <taxon>Pan</taxon>
    </lineage>
</organism>
<name>A0A2J8LTN6_PANTR</name>
<evidence type="ECO:0000256" key="1">
    <source>
        <dbReference type="SAM" id="MobiDB-lite"/>
    </source>
</evidence>
<evidence type="ECO:0000313" key="2">
    <source>
        <dbReference type="EMBL" id="PNI50637.1"/>
    </source>
</evidence>
<protein>
    <submittedName>
        <fullName evidence="2">GTPBP3 isoform 2</fullName>
    </submittedName>
</protein>
<reference evidence="2 3" key="1">
    <citation type="submission" date="2017-12" db="EMBL/GenBank/DDBJ databases">
        <title>High-resolution comparative analysis of great ape genomes.</title>
        <authorList>
            <person name="Pollen A."/>
            <person name="Hastie A."/>
            <person name="Hormozdiari F."/>
            <person name="Dougherty M."/>
            <person name="Liu R."/>
            <person name="Chaisson M."/>
            <person name="Hoppe E."/>
            <person name="Hill C."/>
            <person name="Pang A."/>
            <person name="Hillier L."/>
            <person name="Baker C."/>
            <person name="Armstrong J."/>
            <person name="Shendure J."/>
            <person name="Paten B."/>
            <person name="Wilson R."/>
            <person name="Chao H."/>
            <person name="Schneider V."/>
            <person name="Ventura M."/>
            <person name="Kronenberg Z."/>
            <person name="Murali S."/>
            <person name="Gordon D."/>
            <person name="Cantsilieris S."/>
            <person name="Munson K."/>
            <person name="Nelson B."/>
            <person name="Raja A."/>
            <person name="Underwood J."/>
            <person name="Diekhans M."/>
            <person name="Fiddes I."/>
            <person name="Haussler D."/>
            <person name="Eichler E."/>
        </authorList>
    </citation>
    <scope>NUCLEOTIDE SEQUENCE [LARGE SCALE GENOMIC DNA]</scope>
    <source>
        <strain evidence="2">Yerkes chimp pedigree #C0471</strain>
    </source>
</reference>
<feature type="compositionally biased region" description="Basic residues" evidence="1">
    <location>
        <begin position="64"/>
        <end position="83"/>
    </location>
</feature>
<dbReference type="Proteomes" id="UP000236370">
    <property type="component" value="Unassembled WGS sequence"/>
</dbReference>
<dbReference type="EMBL" id="NBAG03000278">
    <property type="protein sequence ID" value="PNI50637.1"/>
    <property type="molecule type" value="Genomic_DNA"/>
</dbReference>
<feature type="region of interest" description="Disordered" evidence="1">
    <location>
        <begin position="1"/>
        <end position="143"/>
    </location>
</feature>
<dbReference type="AlphaFoldDB" id="A0A2J8LTN6"/>
<comment type="caution">
    <text evidence="2">The sequence shown here is derived from an EMBL/GenBank/DDBJ whole genome shotgun (WGS) entry which is preliminary data.</text>
</comment>
<accession>A0A2J8LTN6</accession>
<proteinExistence type="predicted"/>